<dbReference type="InterPro" id="IPR039718">
    <property type="entry name" value="Rrm1"/>
</dbReference>
<evidence type="ECO:0000256" key="9">
    <source>
        <dbReference type="PROSITE-ProRule" id="PRU00492"/>
    </source>
</evidence>
<dbReference type="InterPro" id="IPR000788">
    <property type="entry name" value="RNR_lg_C"/>
</dbReference>
<dbReference type="AlphaFoldDB" id="A0A6B8RNT8"/>
<evidence type="ECO:0000256" key="7">
    <source>
        <dbReference type="ARBA" id="ARBA00023116"/>
    </source>
</evidence>
<keyword evidence="3" id="KW-0021">Allosteric enzyme</keyword>
<evidence type="ECO:0000256" key="4">
    <source>
        <dbReference type="ARBA" id="ARBA00022741"/>
    </source>
</evidence>
<dbReference type="Pfam" id="PF00317">
    <property type="entry name" value="Ribonuc_red_lgN"/>
    <property type="match status" value="1"/>
</dbReference>
<dbReference type="SUPFAM" id="SSF48168">
    <property type="entry name" value="R1 subunit of ribonucleotide reductase, N-terminal domain"/>
    <property type="match status" value="1"/>
</dbReference>
<evidence type="ECO:0000256" key="10">
    <source>
        <dbReference type="RuleBase" id="RU003410"/>
    </source>
</evidence>
<keyword evidence="4 9" id="KW-0547">Nucleotide-binding</keyword>
<dbReference type="PROSITE" id="PS51161">
    <property type="entry name" value="ATP_CONE"/>
    <property type="match status" value="1"/>
</dbReference>
<keyword evidence="7 10" id="KW-0215">Deoxyribonucleotide synthesis</keyword>
<keyword evidence="5 9" id="KW-0067">ATP-binding</keyword>
<evidence type="ECO:0000313" key="13">
    <source>
        <dbReference type="Proteomes" id="UP000426246"/>
    </source>
</evidence>
<evidence type="ECO:0000256" key="6">
    <source>
        <dbReference type="ARBA" id="ARBA00023002"/>
    </source>
</evidence>
<comment type="catalytic activity">
    <reaction evidence="8 10">
        <text>a 2'-deoxyribonucleoside 5'-diphosphate + [thioredoxin]-disulfide + H2O = a ribonucleoside 5'-diphosphate + [thioredoxin]-dithiol</text>
        <dbReference type="Rhea" id="RHEA:23252"/>
        <dbReference type="Rhea" id="RHEA-COMP:10698"/>
        <dbReference type="Rhea" id="RHEA-COMP:10700"/>
        <dbReference type="ChEBI" id="CHEBI:15377"/>
        <dbReference type="ChEBI" id="CHEBI:29950"/>
        <dbReference type="ChEBI" id="CHEBI:50058"/>
        <dbReference type="ChEBI" id="CHEBI:57930"/>
        <dbReference type="ChEBI" id="CHEBI:73316"/>
        <dbReference type="EC" id="1.17.4.1"/>
    </reaction>
</comment>
<reference evidence="13" key="1">
    <citation type="submission" date="2018-11" db="EMBL/GenBank/DDBJ databases">
        <title>Complete genome sequence of Paenibacillus sp. ML311-T8.</title>
        <authorList>
            <person name="Nam Y.-D."/>
            <person name="Kang J."/>
            <person name="Chung W.-H."/>
            <person name="Park Y.S."/>
        </authorList>
    </citation>
    <scope>NUCLEOTIDE SEQUENCE [LARGE SCALE GENOMIC DNA]</scope>
    <source>
        <strain evidence="13">ML311-T8</strain>
    </source>
</reference>
<dbReference type="PANTHER" id="PTHR11573:SF6">
    <property type="entry name" value="RIBONUCLEOSIDE-DIPHOSPHATE REDUCTASE LARGE SUBUNIT"/>
    <property type="match status" value="1"/>
</dbReference>
<comment type="similarity">
    <text evidence="1 10">Belongs to the ribonucleoside diphosphate reductase large chain family.</text>
</comment>
<dbReference type="GO" id="GO:0005971">
    <property type="term" value="C:ribonucleoside-diphosphate reductase complex"/>
    <property type="evidence" value="ECO:0007669"/>
    <property type="project" value="TreeGrafter"/>
</dbReference>
<dbReference type="GO" id="GO:0005524">
    <property type="term" value="F:ATP binding"/>
    <property type="evidence" value="ECO:0007669"/>
    <property type="project" value="UniProtKB-UniRule"/>
</dbReference>
<protein>
    <recommendedName>
        <fullName evidence="2 10">Ribonucleoside-diphosphate reductase</fullName>
        <ecNumber evidence="2 10">1.17.4.1</ecNumber>
    </recommendedName>
</protein>
<evidence type="ECO:0000256" key="1">
    <source>
        <dbReference type="ARBA" id="ARBA00010406"/>
    </source>
</evidence>
<dbReference type="UniPathway" id="UPA00326"/>
<dbReference type="KEGG" id="ppsc:EHS13_25460"/>
<evidence type="ECO:0000256" key="3">
    <source>
        <dbReference type="ARBA" id="ARBA00022533"/>
    </source>
</evidence>
<dbReference type="Pfam" id="PF02867">
    <property type="entry name" value="Ribonuc_red_lgC"/>
    <property type="match status" value="1"/>
</dbReference>
<evidence type="ECO:0000259" key="11">
    <source>
        <dbReference type="PROSITE" id="PS51161"/>
    </source>
</evidence>
<dbReference type="InterPro" id="IPR013346">
    <property type="entry name" value="NrdE_NrdA_C"/>
</dbReference>
<dbReference type="EC" id="1.17.4.1" evidence="2 10"/>
<dbReference type="GO" id="GO:0004748">
    <property type="term" value="F:ribonucleoside-diphosphate reductase activity, thioredoxin disulfide as acceptor"/>
    <property type="evidence" value="ECO:0007669"/>
    <property type="project" value="UniProtKB-EC"/>
</dbReference>
<accession>A0A6B8RNT8</accession>
<gene>
    <name evidence="12" type="ORF">EHS13_25460</name>
</gene>
<sequence>MDIIKRDGTSEPLIFSKMKKVIDFACADYPECDPLELETALLPLFRNNISTQEIQRLLIQVAVEKTSAIEPNWQFVAAKLLAYDLYKEAGIHRQYTQFGYPENLYDLIVHLTEMGVYGTYILENYTKEKIDELSAYIKPERDKLFNYIGLKTLADRYIIKGRNKQILELPQELFMGVAMHLAMKEKDQVSWAKQFYDVLSRLEMTVATPTLANARKPHHQLSSCFIDTVPDNLWGIYNVDQSFAQVSKHGGGMGIYVGKIRSRGSNIRGYKGVAGGVIPWVKNYNNTAVAVDQLGVRSGAVAIYLDIWHADIFDFLDLKTNNGDDRMKAHDIFPGVCIPDLFMKAVQDRTSWFLFDPYEIRQVMGYSIEDSWGAEFERKYAECIAEPKLLSKQEVPAIDIMKKILASCFETGTPFVFYRDTVNRANPNKHAGMIYCTNLCTEICQNMSPSSLITTAHEDGMITTKVQSGDFVVCNLSSLNLGRAYTKEDVERVVSTQMRMMDNVIDLNYYPIPQAEITNKKYRAVGLGTSGYHQMLAQLHITWESQAHLDKADELYEWINYCAIKASMEIAKEKGAYPAFTGSDWQTGEYFTQREYTTPEWQALQADVAQNGVRNAWMFAIAPTASTSLIAGSTAGTDPIFNKFFVEEKKNAVIPQTAPNLSAETTWYYKEAHKIDQHWSIQAAGLRQRHIDQAQSFNLYITPEITAKQFLELYMSAWEKGVKTVYYCRNKSLEVEDCVSCSA</sequence>
<dbReference type="PRINTS" id="PR01183">
    <property type="entry name" value="RIBORDTASEM1"/>
</dbReference>
<organism evidence="12 13">
    <name type="scientific">Paenibacillus psychroresistens</name>
    <dbReference type="NCBI Taxonomy" id="1778678"/>
    <lineage>
        <taxon>Bacteria</taxon>
        <taxon>Bacillati</taxon>
        <taxon>Bacillota</taxon>
        <taxon>Bacilli</taxon>
        <taxon>Bacillales</taxon>
        <taxon>Paenibacillaceae</taxon>
        <taxon>Paenibacillus</taxon>
    </lineage>
</organism>
<dbReference type="Gene3D" id="3.20.70.20">
    <property type="match status" value="1"/>
</dbReference>
<name>A0A6B8RNT8_9BACL</name>
<feature type="domain" description="ATP-cone" evidence="11">
    <location>
        <begin position="1"/>
        <end position="91"/>
    </location>
</feature>
<dbReference type="NCBIfam" id="TIGR02506">
    <property type="entry name" value="NrdE_NrdA"/>
    <property type="match status" value="1"/>
</dbReference>
<comment type="function">
    <text evidence="10">Provides the precursors necessary for DNA synthesis. Catalyzes the biosynthesis of deoxyribonucleotides from the corresponding ribonucleotides.</text>
</comment>
<dbReference type="SUPFAM" id="SSF51998">
    <property type="entry name" value="PFL-like glycyl radical enzymes"/>
    <property type="match status" value="1"/>
</dbReference>
<dbReference type="Pfam" id="PF03477">
    <property type="entry name" value="ATP-cone"/>
    <property type="match status" value="1"/>
</dbReference>
<evidence type="ECO:0000256" key="2">
    <source>
        <dbReference type="ARBA" id="ARBA00012274"/>
    </source>
</evidence>
<dbReference type="InterPro" id="IPR008926">
    <property type="entry name" value="RNR_R1-su_N"/>
</dbReference>
<dbReference type="RefSeq" id="WP_155703094.1">
    <property type="nucleotide sequence ID" value="NZ_CP034235.1"/>
</dbReference>
<dbReference type="CDD" id="cd01679">
    <property type="entry name" value="RNR_I"/>
    <property type="match status" value="1"/>
</dbReference>
<evidence type="ECO:0000256" key="5">
    <source>
        <dbReference type="ARBA" id="ARBA00022840"/>
    </source>
</evidence>
<evidence type="ECO:0000256" key="8">
    <source>
        <dbReference type="ARBA" id="ARBA00047754"/>
    </source>
</evidence>
<dbReference type="InterPro" id="IPR005144">
    <property type="entry name" value="ATP-cone_dom"/>
</dbReference>
<dbReference type="InterPro" id="IPR013509">
    <property type="entry name" value="RNR_lsu_N"/>
</dbReference>
<dbReference type="OrthoDB" id="9762933at2"/>
<keyword evidence="6 10" id="KW-0560">Oxidoreductase</keyword>
<keyword evidence="13" id="KW-1185">Reference proteome</keyword>
<proteinExistence type="inferred from homology"/>
<dbReference type="FunFam" id="3.20.70.20:FF:000014">
    <property type="entry name" value="Ribonucleoside-diphosphate reductase"/>
    <property type="match status" value="1"/>
</dbReference>
<dbReference type="EMBL" id="CP034235">
    <property type="protein sequence ID" value="QGQ98000.1"/>
    <property type="molecule type" value="Genomic_DNA"/>
</dbReference>
<evidence type="ECO:0000313" key="12">
    <source>
        <dbReference type="EMBL" id="QGQ98000.1"/>
    </source>
</evidence>
<dbReference type="Proteomes" id="UP000426246">
    <property type="component" value="Chromosome"/>
</dbReference>
<dbReference type="GO" id="GO:0009263">
    <property type="term" value="P:deoxyribonucleotide biosynthetic process"/>
    <property type="evidence" value="ECO:0007669"/>
    <property type="project" value="UniProtKB-KW"/>
</dbReference>
<dbReference type="PANTHER" id="PTHR11573">
    <property type="entry name" value="RIBONUCLEOSIDE-DIPHOSPHATE REDUCTASE LARGE CHAIN"/>
    <property type="match status" value="1"/>
</dbReference>